<reference evidence="3 4" key="1">
    <citation type="journal article" date="2015" name="Geomicrobiol. J.">
        <title>Caldisalinibacter kiritimatiensis gen. nov., sp. nov., a moderately thermohalophilic thiosulfate-reducing bacterium from a hypersaline microbial mat.</title>
        <authorList>
            <person name="Ben Hania W."/>
            <person name="Joseph M."/>
            <person name="Fiebig A."/>
            <person name="Bunk B."/>
            <person name="Klenk H.-P."/>
            <person name="Fardeau M.-L."/>
            <person name="Spring S."/>
        </authorList>
    </citation>
    <scope>NUCLEOTIDE SEQUENCE [LARGE SCALE GENOMIC DNA]</scope>
    <source>
        <strain evidence="3 4">L21-TH-D2</strain>
    </source>
</reference>
<dbReference type="InterPro" id="IPR029035">
    <property type="entry name" value="DHS-like_NAD/FAD-binding_dom"/>
</dbReference>
<dbReference type="InterPro" id="IPR001308">
    <property type="entry name" value="ETF_a/FixB"/>
</dbReference>
<comment type="similarity">
    <text evidence="1">Belongs to the ETF alpha-subunit/FixB family.</text>
</comment>
<dbReference type="Gene3D" id="3.30.70.20">
    <property type="match status" value="1"/>
</dbReference>
<dbReference type="InterPro" id="IPR014731">
    <property type="entry name" value="ETF_asu_C"/>
</dbReference>
<dbReference type="GO" id="GO:0050660">
    <property type="term" value="F:flavin adenine dinucleotide binding"/>
    <property type="evidence" value="ECO:0007669"/>
    <property type="project" value="InterPro"/>
</dbReference>
<dbReference type="Pfam" id="PF00766">
    <property type="entry name" value="ETF_alpha"/>
    <property type="match status" value="1"/>
</dbReference>
<evidence type="ECO:0000313" key="4">
    <source>
        <dbReference type="Proteomes" id="UP000013378"/>
    </source>
</evidence>
<dbReference type="Gene3D" id="3.40.50.620">
    <property type="entry name" value="HUPs"/>
    <property type="match status" value="1"/>
</dbReference>
<dbReference type="PANTHER" id="PTHR43153">
    <property type="entry name" value="ELECTRON TRANSFER FLAVOPROTEIN ALPHA"/>
    <property type="match status" value="1"/>
</dbReference>
<protein>
    <submittedName>
        <fullName evidence="3">Electron transfer flavoprotein, alpha subunit</fullName>
    </submittedName>
</protein>
<name>R1AUP8_9FIRM</name>
<gene>
    <name evidence="3" type="ORF">L21TH_1081</name>
</gene>
<dbReference type="CDD" id="cd01715">
    <property type="entry name" value="ETF_alpha"/>
    <property type="match status" value="1"/>
</dbReference>
<evidence type="ECO:0000259" key="2">
    <source>
        <dbReference type="PROSITE" id="PS51379"/>
    </source>
</evidence>
<dbReference type="Pfam" id="PF01012">
    <property type="entry name" value="ETF"/>
    <property type="match status" value="1"/>
</dbReference>
<dbReference type="EMBL" id="ARZA01000109">
    <property type="protein sequence ID" value="EOD00878.1"/>
    <property type="molecule type" value="Genomic_DNA"/>
</dbReference>
<comment type="caution">
    <text evidence="3">The sequence shown here is derived from an EMBL/GenBank/DDBJ whole genome shotgun (WGS) entry which is preliminary data.</text>
</comment>
<dbReference type="InterPro" id="IPR033947">
    <property type="entry name" value="ETF_alpha_N"/>
</dbReference>
<dbReference type="PROSITE" id="PS51379">
    <property type="entry name" value="4FE4S_FER_2"/>
    <property type="match status" value="1"/>
</dbReference>
<dbReference type="RefSeq" id="WP_006311159.1">
    <property type="nucleotide sequence ID" value="NZ_ARZA01000109.1"/>
</dbReference>
<feature type="domain" description="4Fe-4S ferredoxin-type" evidence="2">
    <location>
        <begin position="31"/>
        <end position="59"/>
    </location>
</feature>
<dbReference type="GO" id="GO:0009055">
    <property type="term" value="F:electron transfer activity"/>
    <property type="evidence" value="ECO:0007669"/>
    <property type="project" value="InterPro"/>
</dbReference>
<dbReference type="SUPFAM" id="SSF52402">
    <property type="entry name" value="Adenine nucleotide alpha hydrolases-like"/>
    <property type="match status" value="1"/>
</dbReference>
<proteinExistence type="inferred from homology"/>
<dbReference type="PATRIC" id="fig|1304284.3.peg.1057"/>
<sequence length="411" mass="45624">MAKIVIHNDRVKNAEELVKLCPFGAIENNDGELEINAACKMCKICVKNGPEGVFEYIEEKKAEINKDEWKGIAVYVDHVEGDIHPVTFELIGKAKELASKINQPVYCLFMGHNIKDKAEEILHYGVDQVFVYDEEELKDFRIEPYTAVFEDFINNIKPTIILVGGTTIGRSLAPRVAARFRTGLTADCTVLDVQENTDLDQIRPAFGGNIMAHIYTPNNRPQFATVRYKIFSAPERSEEQSGKVTLCSIDKEKLASNIEVLDVKKKEKVASLEDAEVIVVAGRGVKKEEDLKMINKLADLLRAQVASTRPLIEAGWVDPRKQIGLSGRTVKPKLIITCGVSGAVQFVAGMNNSDCIIAINKDENAPIFNVAHYAVIGDIYEIVPKLIEQIKNGDLEIEDLTNDRNLVAAAN</sequence>
<dbReference type="PANTHER" id="PTHR43153:SF1">
    <property type="entry name" value="ELECTRON TRANSFER FLAVOPROTEIN SUBUNIT ALPHA, MITOCHONDRIAL"/>
    <property type="match status" value="1"/>
</dbReference>
<dbReference type="AlphaFoldDB" id="R1AUP8"/>
<dbReference type="SUPFAM" id="SSF52467">
    <property type="entry name" value="DHS-like NAD/FAD-binding domain"/>
    <property type="match status" value="1"/>
</dbReference>
<organism evidence="3 4">
    <name type="scientific">Caldisalinibacter kiritimatiensis</name>
    <dbReference type="NCBI Taxonomy" id="1304284"/>
    <lineage>
        <taxon>Bacteria</taxon>
        <taxon>Bacillati</taxon>
        <taxon>Bacillota</taxon>
        <taxon>Tissierellia</taxon>
        <taxon>Tissierellales</taxon>
        <taxon>Thermohalobacteraceae</taxon>
        <taxon>Caldisalinibacter</taxon>
    </lineage>
</organism>
<dbReference type="Gene3D" id="3.40.50.1220">
    <property type="entry name" value="TPP-binding domain"/>
    <property type="match status" value="1"/>
</dbReference>
<dbReference type="SMART" id="SM00893">
    <property type="entry name" value="ETF"/>
    <property type="match status" value="1"/>
</dbReference>
<dbReference type="STRING" id="1304284.L21TH_1081"/>
<dbReference type="Proteomes" id="UP000013378">
    <property type="component" value="Unassembled WGS sequence"/>
</dbReference>
<dbReference type="eggNOG" id="COG2025">
    <property type="taxonomic scope" value="Bacteria"/>
</dbReference>
<dbReference type="InterPro" id="IPR014730">
    <property type="entry name" value="ETF_a/b_N"/>
</dbReference>
<dbReference type="GO" id="GO:0033539">
    <property type="term" value="P:fatty acid beta-oxidation using acyl-CoA dehydrogenase"/>
    <property type="evidence" value="ECO:0007669"/>
    <property type="project" value="TreeGrafter"/>
</dbReference>
<evidence type="ECO:0000256" key="1">
    <source>
        <dbReference type="ARBA" id="ARBA00005817"/>
    </source>
</evidence>
<keyword evidence="4" id="KW-1185">Reference proteome</keyword>
<dbReference type="InterPro" id="IPR017896">
    <property type="entry name" value="4Fe4S_Fe-S-bd"/>
</dbReference>
<dbReference type="OrthoDB" id="9770286at2"/>
<accession>R1AUP8</accession>
<evidence type="ECO:0000313" key="3">
    <source>
        <dbReference type="EMBL" id="EOD00878.1"/>
    </source>
</evidence>
<dbReference type="SUPFAM" id="SSF54862">
    <property type="entry name" value="4Fe-4S ferredoxins"/>
    <property type="match status" value="1"/>
</dbReference>
<dbReference type="InterPro" id="IPR014729">
    <property type="entry name" value="Rossmann-like_a/b/a_fold"/>
</dbReference>